<accession>A0A8H6M4R8</accession>
<evidence type="ECO:0000256" key="1">
    <source>
        <dbReference type="SAM" id="Phobius"/>
    </source>
</evidence>
<feature type="transmembrane region" description="Helical" evidence="1">
    <location>
        <begin position="124"/>
        <end position="145"/>
    </location>
</feature>
<feature type="transmembrane region" description="Helical" evidence="1">
    <location>
        <begin position="216"/>
        <end position="233"/>
    </location>
</feature>
<keyword evidence="1" id="KW-1133">Transmembrane helix</keyword>
<dbReference type="OrthoDB" id="2919028at2759"/>
<keyword evidence="1" id="KW-0812">Transmembrane</keyword>
<dbReference type="Proteomes" id="UP000521943">
    <property type="component" value="Unassembled WGS sequence"/>
</dbReference>
<evidence type="ECO:0000313" key="4">
    <source>
        <dbReference type="Proteomes" id="UP000521943"/>
    </source>
</evidence>
<sequence>MASMSEADFVRISVMLTTIATRLQISAYTAYISHYFETLADEVGLIWTERWMLGKVLFLLTRYSVFLRIIFELFGSFPSGLPLSVETCAALSLVAYAMSTIVTYSAIGSILLCMYALLGARRKWLPLCLFPFFGSLIVNIVGVTLDFRSSTPFSDPNLPSTYKCNFSASDRRWWTMSAYNILARDIWMLFLGGLTIYLRYRSQKNSLLTVIKRDGAVFYLGACSISIFAAIWYAPGVIVPDDYSATTLIGQILRPILAIQLLLNMKKAASRNLIVEGDEGETAHRPVKSLLLFARSETESDASDTTYA</sequence>
<evidence type="ECO:0000259" key="2">
    <source>
        <dbReference type="Pfam" id="PF20151"/>
    </source>
</evidence>
<feature type="transmembrane region" description="Helical" evidence="1">
    <location>
        <begin position="94"/>
        <end position="117"/>
    </location>
</feature>
<dbReference type="Pfam" id="PF20151">
    <property type="entry name" value="DUF6533"/>
    <property type="match status" value="1"/>
</dbReference>
<keyword evidence="4" id="KW-1185">Reference proteome</keyword>
<organism evidence="3 4">
    <name type="scientific">Ephemerocybe angulata</name>
    <dbReference type="NCBI Taxonomy" id="980116"/>
    <lineage>
        <taxon>Eukaryota</taxon>
        <taxon>Fungi</taxon>
        <taxon>Dikarya</taxon>
        <taxon>Basidiomycota</taxon>
        <taxon>Agaricomycotina</taxon>
        <taxon>Agaricomycetes</taxon>
        <taxon>Agaricomycetidae</taxon>
        <taxon>Agaricales</taxon>
        <taxon>Agaricineae</taxon>
        <taxon>Psathyrellaceae</taxon>
        <taxon>Ephemerocybe</taxon>
    </lineage>
</organism>
<dbReference type="AlphaFoldDB" id="A0A8H6M4R8"/>
<dbReference type="EMBL" id="JACGCI010000033">
    <property type="protein sequence ID" value="KAF6754655.1"/>
    <property type="molecule type" value="Genomic_DNA"/>
</dbReference>
<feature type="transmembrane region" description="Helical" evidence="1">
    <location>
        <begin position="245"/>
        <end position="263"/>
    </location>
</feature>
<protein>
    <recommendedName>
        <fullName evidence="2">DUF6533 domain-containing protein</fullName>
    </recommendedName>
</protein>
<reference evidence="3 4" key="1">
    <citation type="submission" date="2020-07" db="EMBL/GenBank/DDBJ databases">
        <title>Comparative genomics of pyrophilous fungi reveals a link between fire events and developmental genes.</title>
        <authorList>
            <consortium name="DOE Joint Genome Institute"/>
            <person name="Steindorff A.S."/>
            <person name="Carver A."/>
            <person name="Calhoun S."/>
            <person name="Stillman K."/>
            <person name="Liu H."/>
            <person name="Lipzen A."/>
            <person name="Pangilinan J."/>
            <person name="Labutti K."/>
            <person name="Bruns T.D."/>
            <person name="Grigoriev I.V."/>
        </authorList>
    </citation>
    <scope>NUCLEOTIDE SEQUENCE [LARGE SCALE GENOMIC DNA]</scope>
    <source>
        <strain evidence="3 4">CBS 144469</strain>
    </source>
</reference>
<feature type="domain" description="DUF6533" evidence="2">
    <location>
        <begin position="24"/>
        <end position="67"/>
    </location>
</feature>
<comment type="caution">
    <text evidence="3">The sequence shown here is derived from an EMBL/GenBank/DDBJ whole genome shotgun (WGS) entry which is preliminary data.</text>
</comment>
<evidence type="ECO:0000313" key="3">
    <source>
        <dbReference type="EMBL" id="KAF6754655.1"/>
    </source>
</evidence>
<feature type="transmembrane region" description="Helical" evidence="1">
    <location>
        <begin position="181"/>
        <end position="200"/>
    </location>
</feature>
<keyword evidence="1" id="KW-0472">Membrane</keyword>
<feature type="transmembrane region" description="Helical" evidence="1">
    <location>
        <begin position="56"/>
        <end position="74"/>
    </location>
</feature>
<proteinExistence type="predicted"/>
<dbReference type="InterPro" id="IPR045340">
    <property type="entry name" value="DUF6533"/>
</dbReference>
<gene>
    <name evidence="3" type="ORF">DFP72DRAFT_361676</name>
</gene>
<name>A0A8H6M4R8_9AGAR</name>